<dbReference type="InterPro" id="IPR006054">
    <property type="entry name" value="DnaQ"/>
</dbReference>
<dbReference type="GO" id="GO:0045004">
    <property type="term" value="P:DNA replication proofreading"/>
    <property type="evidence" value="ECO:0007669"/>
    <property type="project" value="TreeGrafter"/>
</dbReference>
<dbReference type="InterPro" id="IPR000305">
    <property type="entry name" value="GIY-YIG_endonuc"/>
</dbReference>
<gene>
    <name evidence="4" type="primary">dinG</name>
    <name evidence="4" type="ORF">SAMEA4412673_02076</name>
</gene>
<keyword evidence="4" id="KW-0547">Nucleotide-binding</keyword>
<dbReference type="InterPro" id="IPR035901">
    <property type="entry name" value="GIY-YIG_endonuc_sf"/>
</dbReference>
<keyword evidence="4" id="KW-0347">Helicase</keyword>
<dbReference type="CDD" id="cd06127">
    <property type="entry name" value="DEDDh"/>
    <property type="match status" value="1"/>
</dbReference>
<dbReference type="GO" id="GO:0003887">
    <property type="term" value="F:DNA-directed DNA polymerase activity"/>
    <property type="evidence" value="ECO:0007669"/>
    <property type="project" value="InterPro"/>
</dbReference>
<dbReference type="InterPro" id="IPR047296">
    <property type="entry name" value="GIY-YIG_UvrC_Cho"/>
</dbReference>
<keyword evidence="4" id="KW-0378">Hydrolase</keyword>
<accession>A0AAJ5C0B4</accession>
<protein>
    <submittedName>
        <fullName evidence="4">Probable ATP-dependent helicase dinG homolog</fullName>
        <ecNumber evidence="4">3.6.4.12</ecNumber>
    </submittedName>
</protein>
<dbReference type="SUPFAM" id="SSF53098">
    <property type="entry name" value="Ribonuclease H-like"/>
    <property type="match status" value="1"/>
</dbReference>
<sequence length="462" mass="53020">MESSHFAIVDIETTGGYASASQITEIAIFIFDGDRVINEYSTLINPEQPIPFHIQALTGITDEMVKDSPVFADVAEKIYNLLDNKIFVAHNVHFDYSFIQSSLKSSGYDWKASRLCTVRLSKKIFPNLNSYSLGRLCQSLGIDIQDRHRAKGDAEATVTLFQKLKVADANQIIENSIKHKAKEQRIPTHISSDLVNNLPMSTGVYIFKNSSSKIIYVGKANNIKKRVISHFTGNNTGQRRQSFINEICHIEFQETGTELMAFLLECHLIKKNWPIYNRALKKFEPKYGLLDYEDQNGYIRLSICQVRKNVKPIYYFNSVHESTQLLLRLVQEFELDLRLCSFFSNPNAPKEIKEIVAQKNFPEIEDYNLKVTQAIESLTDQKRSFVILDKGRNLNEKSYIYYKDNKVHAIGFVENEDENLDIENIVSQDDLVINNFYMNHLAESYAALYPNKVLQLKGVPLE</sequence>
<evidence type="ECO:0000256" key="2">
    <source>
        <dbReference type="ARBA" id="ARBA00026073"/>
    </source>
</evidence>
<dbReference type="Pfam" id="PF00929">
    <property type="entry name" value="RNase_T"/>
    <property type="match status" value="1"/>
</dbReference>
<dbReference type="InterPro" id="IPR013520">
    <property type="entry name" value="Ribonucl_H"/>
</dbReference>
<dbReference type="PROSITE" id="PS50164">
    <property type="entry name" value="GIY_YIG"/>
    <property type="match status" value="1"/>
</dbReference>
<dbReference type="InterPro" id="IPR036397">
    <property type="entry name" value="RNaseH_sf"/>
</dbReference>
<feature type="domain" description="GIY-YIG" evidence="3">
    <location>
        <begin position="200"/>
        <end position="278"/>
    </location>
</feature>
<proteinExistence type="predicted"/>
<dbReference type="GO" id="GO:0008408">
    <property type="term" value="F:3'-5' exonuclease activity"/>
    <property type="evidence" value="ECO:0007669"/>
    <property type="project" value="TreeGrafter"/>
</dbReference>
<dbReference type="SMART" id="SM00479">
    <property type="entry name" value="EXOIII"/>
    <property type="match status" value="1"/>
</dbReference>
<dbReference type="PANTHER" id="PTHR30231:SF41">
    <property type="entry name" value="DNA POLYMERASE III SUBUNIT EPSILON"/>
    <property type="match status" value="1"/>
</dbReference>
<keyword evidence="4" id="KW-0067">ATP-binding</keyword>
<dbReference type="RefSeq" id="WP_093096381.1">
    <property type="nucleotide sequence ID" value="NZ_FNGK01000001.1"/>
</dbReference>
<dbReference type="GO" id="GO:0003677">
    <property type="term" value="F:DNA binding"/>
    <property type="evidence" value="ECO:0007669"/>
    <property type="project" value="InterPro"/>
</dbReference>
<evidence type="ECO:0000313" key="5">
    <source>
        <dbReference type="Proteomes" id="UP000215355"/>
    </source>
</evidence>
<dbReference type="EMBL" id="LT906468">
    <property type="protein sequence ID" value="SNV50497.1"/>
    <property type="molecule type" value="Genomic_DNA"/>
</dbReference>
<dbReference type="Gene3D" id="3.30.420.10">
    <property type="entry name" value="Ribonuclease H-like superfamily/Ribonuclease H"/>
    <property type="match status" value="1"/>
</dbReference>
<evidence type="ECO:0000313" key="4">
    <source>
        <dbReference type="EMBL" id="SNV50497.1"/>
    </source>
</evidence>
<dbReference type="AlphaFoldDB" id="A0AAJ5C0B4"/>
<dbReference type="SMART" id="SM00465">
    <property type="entry name" value="GIYc"/>
    <property type="match status" value="1"/>
</dbReference>
<comment type="function">
    <text evidence="1">DNA polymerase III is a complex, multichain enzyme responsible for most of the replicative synthesis in bacteria. The epsilon subunit contain the editing function and is a proofreading 3'-5' exonuclease.</text>
</comment>
<dbReference type="GO" id="GO:0006289">
    <property type="term" value="P:nucleotide-excision repair"/>
    <property type="evidence" value="ECO:0007669"/>
    <property type="project" value="InterPro"/>
</dbReference>
<reference evidence="4 5" key="1">
    <citation type="submission" date="2017-06" db="EMBL/GenBank/DDBJ databases">
        <authorList>
            <consortium name="Pathogen Informatics"/>
        </authorList>
    </citation>
    <scope>NUCLEOTIDE SEQUENCE [LARGE SCALE GENOMIC DNA]</scope>
    <source>
        <strain evidence="4 5">NCTC12149</strain>
    </source>
</reference>
<dbReference type="FunFam" id="3.30.420.10:FF:000045">
    <property type="entry name" value="3'-5' exonuclease DinG"/>
    <property type="match status" value="1"/>
</dbReference>
<dbReference type="EC" id="3.6.4.12" evidence="4"/>
<dbReference type="KEGG" id="smiz:4412673_02076"/>
<dbReference type="SUPFAM" id="SSF82771">
    <property type="entry name" value="GIY-YIG endonuclease"/>
    <property type="match status" value="1"/>
</dbReference>
<dbReference type="GO" id="GO:0005829">
    <property type="term" value="C:cytosol"/>
    <property type="evidence" value="ECO:0007669"/>
    <property type="project" value="TreeGrafter"/>
</dbReference>
<evidence type="ECO:0000256" key="1">
    <source>
        <dbReference type="ARBA" id="ARBA00025483"/>
    </source>
</evidence>
<dbReference type="PANTHER" id="PTHR30231">
    <property type="entry name" value="DNA POLYMERASE III SUBUNIT EPSILON"/>
    <property type="match status" value="1"/>
</dbReference>
<dbReference type="Proteomes" id="UP000215355">
    <property type="component" value="Chromosome 1"/>
</dbReference>
<dbReference type="NCBIfam" id="TIGR00573">
    <property type="entry name" value="dnaq"/>
    <property type="match status" value="1"/>
</dbReference>
<evidence type="ECO:0000259" key="3">
    <source>
        <dbReference type="PROSITE" id="PS50164"/>
    </source>
</evidence>
<organism evidence="4 5">
    <name type="scientific">Sphingobacterium mizutaii</name>
    <dbReference type="NCBI Taxonomy" id="1010"/>
    <lineage>
        <taxon>Bacteria</taxon>
        <taxon>Pseudomonadati</taxon>
        <taxon>Bacteroidota</taxon>
        <taxon>Sphingobacteriia</taxon>
        <taxon>Sphingobacteriales</taxon>
        <taxon>Sphingobacteriaceae</taxon>
        <taxon>Sphingobacterium</taxon>
    </lineage>
</organism>
<comment type="subunit">
    <text evidence="2">DNA polymerase III contains a core (composed of alpha, epsilon and theta chains) that associates with a tau subunit. This core dimerizes to form the POLIII' complex. PolIII' associates with the gamma complex (composed of gamma, delta, delta', psi and chi chains) and with the beta chain to form the complete DNA polymerase III complex.</text>
</comment>
<dbReference type="Pfam" id="PF01541">
    <property type="entry name" value="GIY-YIG"/>
    <property type="match status" value="1"/>
</dbReference>
<dbReference type="CDD" id="cd10434">
    <property type="entry name" value="GIY-YIG_UvrC_Cho"/>
    <property type="match status" value="1"/>
</dbReference>
<name>A0AAJ5C0B4_9SPHI</name>
<dbReference type="Gene3D" id="3.40.1440.10">
    <property type="entry name" value="GIY-YIG endonuclease"/>
    <property type="match status" value="1"/>
</dbReference>
<dbReference type="GO" id="GO:0003678">
    <property type="term" value="F:DNA helicase activity"/>
    <property type="evidence" value="ECO:0007669"/>
    <property type="project" value="UniProtKB-EC"/>
</dbReference>
<dbReference type="InterPro" id="IPR012337">
    <property type="entry name" value="RNaseH-like_sf"/>
</dbReference>